<feature type="binding site" evidence="7">
    <location>
        <position position="72"/>
    </location>
    <ligand>
        <name>Mg(2+)</name>
        <dbReference type="ChEBI" id="CHEBI:18420"/>
        <label>1</label>
        <note>catalytic</note>
    </ligand>
</feature>
<dbReference type="PANTHER" id="PTHR20854:SF4">
    <property type="entry name" value="INOSITOL-1-MONOPHOSPHATASE-RELATED"/>
    <property type="match status" value="1"/>
</dbReference>
<dbReference type="Proteomes" id="UP000183750">
    <property type="component" value="Unassembled WGS sequence"/>
</dbReference>
<evidence type="ECO:0000256" key="8">
    <source>
        <dbReference type="RuleBase" id="RU364068"/>
    </source>
</evidence>
<evidence type="ECO:0000256" key="3">
    <source>
        <dbReference type="ARBA" id="ARBA00009759"/>
    </source>
</evidence>
<gene>
    <name evidence="9" type="ORF">SAMN04489807_2906</name>
</gene>
<dbReference type="PRINTS" id="PR00377">
    <property type="entry name" value="IMPHPHTASES"/>
</dbReference>
<accession>A0A1H4PU99</accession>
<dbReference type="InterPro" id="IPR020550">
    <property type="entry name" value="Inositol_monophosphatase_CS"/>
</dbReference>
<dbReference type="Gene3D" id="3.30.540.10">
    <property type="entry name" value="Fructose-1,6-Bisphosphatase, subunit A, domain 1"/>
    <property type="match status" value="1"/>
</dbReference>
<evidence type="ECO:0000256" key="1">
    <source>
        <dbReference type="ARBA" id="ARBA00001033"/>
    </source>
</evidence>
<organism evidence="9 10">
    <name type="scientific">Microbacterium hydrocarbonoxydans</name>
    <dbReference type="NCBI Taxonomy" id="273678"/>
    <lineage>
        <taxon>Bacteria</taxon>
        <taxon>Bacillati</taxon>
        <taxon>Actinomycetota</taxon>
        <taxon>Actinomycetes</taxon>
        <taxon>Micrococcales</taxon>
        <taxon>Microbacteriaceae</taxon>
        <taxon>Microbacterium</taxon>
    </lineage>
</organism>
<keyword evidence="4 7" id="KW-0479">Metal-binding</keyword>
<evidence type="ECO:0000256" key="7">
    <source>
        <dbReference type="PIRSR" id="PIRSR600760-2"/>
    </source>
</evidence>
<dbReference type="InterPro" id="IPR033942">
    <property type="entry name" value="IMPase"/>
</dbReference>
<keyword evidence="6 7" id="KW-0460">Magnesium</keyword>
<dbReference type="Pfam" id="PF00459">
    <property type="entry name" value="Inositol_P"/>
    <property type="match status" value="1"/>
</dbReference>
<name>A0A1H4PU99_9MICO</name>
<proteinExistence type="inferred from homology"/>
<comment type="cofactor">
    <cofactor evidence="2 7 8">
        <name>Mg(2+)</name>
        <dbReference type="ChEBI" id="CHEBI:18420"/>
    </cofactor>
</comment>
<comment type="catalytic activity">
    <reaction evidence="1 8">
        <text>a myo-inositol phosphate + H2O = myo-inositol + phosphate</text>
        <dbReference type="Rhea" id="RHEA:24056"/>
        <dbReference type="ChEBI" id="CHEBI:15377"/>
        <dbReference type="ChEBI" id="CHEBI:17268"/>
        <dbReference type="ChEBI" id="CHEBI:43474"/>
        <dbReference type="ChEBI" id="CHEBI:84139"/>
        <dbReference type="EC" id="3.1.3.25"/>
    </reaction>
</comment>
<feature type="binding site" evidence="7">
    <location>
        <position position="91"/>
    </location>
    <ligand>
        <name>Mg(2+)</name>
        <dbReference type="ChEBI" id="CHEBI:18420"/>
        <label>1</label>
        <note>catalytic</note>
    </ligand>
</feature>
<dbReference type="SUPFAM" id="SSF56655">
    <property type="entry name" value="Carbohydrate phosphatase"/>
    <property type="match status" value="1"/>
</dbReference>
<evidence type="ECO:0000256" key="5">
    <source>
        <dbReference type="ARBA" id="ARBA00022801"/>
    </source>
</evidence>
<protein>
    <recommendedName>
        <fullName evidence="8">Inositol-1-monophosphatase</fullName>
        <ecNumber evidence="8">3.1.3.25</ecNumber>
    </recommendedName>
</protein>
<dbReference type="PROSITE" id="PS00629">
    <property type="entry name" value="IMP_1"/>
    <property type="match status" value="1"/>
</dbReference>
<dbReference type="PANTHER" id="PTHR20854">
    <property type="entry name" value="INOSITOL MONOPHOSPHATASE"/>
    <property type="match status" value="1"/>
</dbReference>
<dbReference type="GO" id="GO:0007165">
    <property type="term" value="P:signal transduction"/>
    <property type="evidence" value="ECO:0007669"/>
    <property type="project" value="TreeGrafter"/>
</dbReference>
<feature type="binding site" evidence="7">
    <location>
        <position position="90"/>
    </location>
    <ligand>
        <name>Mg(2+)</name>
        <dbReference type="ChEBI" id="CHEBI:18420"/>
        <label>2</label>
    </ligand>
</feature>
<evidence type="ECO:0000256" key="2">
    <source>
        <dbReference type="ARBA" id="ARBA00001946"/>
    </source>
</evidence>
<dbReference type="PROSITE" id="PS00630">
    <property type="entry name" value="IMP_2"/>
    <property type="match status" value="1"/>
</dbReference>
<sequence length="266" mass="27589">MTGGLAQELADIASQIAREAGDLARTRRAEGVHLAATKSSLADIVTDADREVEALIRELLQTARPDDGFLGEESDAAEGDTGITWVVDPIDGTVNYAYGIPSYAVSIAAVEGPARPGEWVALAGAVFAPASGELFTAARGHGAWLGDQRLSVTTEAPAGALLATGFGYDPATHDGDLATVRRVMTIARDLRRAGAASLDLAFVAAGRLDGYFERGLKPWDHAAGALLVSEAGGLVSLVDTASARPMLIAGGTEVHNRVAEILQDET</sequence>
<dbReference type="CDD" id="cd01639">
    <property type="entry name" value="IMPase"/>
    <property type="match status" value="1"/>
</dbReference>
<dbReference type="InterPro" id="IPR020583">
    <property type="entry name" value="Inositol_monoP_metal-BS"/>
</dbReference>
<keyword evidence="10" id="KW-1185">Reference proteome</keyword>
<evidence type="ECO:0000256" key="6">
    <source>
        <dbReference type="ARBA" id="ARBA00022842"/>
    </source>
</evidence>
<dbReference type="GO" id="GO:0046872">
    <property type="term" value="F:metal ion binding"/>
    <property type="evidence" value="ECO:0007669"/>
    <property type="project" value="UniProtKB-KW"/>
</dbReference>
<reference evidence="10" key="1">
    <citation type="submission" date="2016-10" db="EMBL/GenBank/DDBJ databases">
        <authorList>
            <person name="Varghese N."/>
            <person name="Submissions S."/>
        </authorList>
    </citation>
    <scope>NUCLEOTIDE SEQUENCE [LARGE SCALE GENOMIC DNA]</scope>
    <source>
        <strain evidence="10">DSM 16089</strain>
    </source>
</reference>
<dbReference type="EMBL" id="FNSQ01000005">
    <property type="protein sequence ID" value="SEC11027.1"/>
    <property type="molecule type" value="Genomic_DNA"/>
</dbReference>
<dbReference type="GO" id="GO:0006020">
    <property type="term" value="P:inositol metabolic process"/>
    <property type="evidence" value="ECO:0007669"/>
    <property type="project" value="TreeGrafter"/>
</dbReference>
<dbReference type="InterPro" id="IPR000760">
    <property type="entry name" value="Inositol_monophosphatase-like"/>
</dbReference>
<dbReference type="Gene3D" id="3.40.190.80">
    <property type="match status" value="1"/>
</dbReference>
<dbReference type="AlphaFoldDB" id="A0A1H4PU99"/>
<feature type="binding site" evidence="7">
    <location>
        <position position="220"/>
    </location>
    <ligand>
        <name>Mg(2+)</name>
        <dbReference type="ChEBI" id="CHEBI:18420"/>
        <label>2</label>
    </ligand>
</feature>
<evidence type="ECO:0000313" key="10">
    <source>
        <dbReference type="Proteomes" id="UP000183750"/>
    </source>
</evidence>
<dbReference type="EC" id="3.1.3.25" evidence="8"/>
<evidence type="ECO:0000313" key="9">
    <source>
        <dbReference type="EMBL" id="SEC11027.1"/>
    </source>
</evidence>
<dbReference type="GO" id="GO:0046854">
    <property type="term" value="P:phosphatidylinositol phosphate biosynthetic process"/>
    <property type="evidence" value="ECO:0007669"/>
    <property type="project" value="InterPro"/>
</dbReference>
<dbReference type="GO" id="GO:0008934">
    <property type="term" value="F:inositol monophosphate 1-phosphatase activity"/>
    <property type="evidence" value="ECO:0007669"/>
    <property type="project" value="InterPro"/>
</dbReference>
<comment type="similarity">
    <text evidence="3 8">Belongs to the inositol monophosphatase superfamily.</text>
</comment>
<feature type="binding site" evidence="7">
    <location>
        <position position="88"/>
    </location>
    <ligand>
        <name>Mg(2+)</name>
        <dbReference type="ChEBI" id="CHEBI:18420"/>
        <label>1</label>
        <note>catalytic</note>
    </ligand>
</feature>
<evidence type="ECO:0000256" key="4">
    <source>
        <dbReference type="ARBA" id="ARBA00022723"/>
    </source>
</evidence>
<keyword evidence="5 8" id="KW-0378">Hydrolase</keyword>
<dbReference type="RefSeq" id="WP_245647440.1">
    <property type="nucleotide sequence ID" value="NZ_FNSQ01000005.1"/>
</dbReference>